<dbReference type="AlphaFoldDB" id="A0A0F4GGP5"/>
<accession>A0A0F4GGP5</accession>
<dbReference type="Pfam" id="PF24968">
    <property type="entry name" value="DUF7770"/>
    <property type="match status" value="1"/>
</dbReference>
<proteinExistence type="predicted"/>
<reference evidence="2 3" key="1">
    <citation type="submission" date="2015-03" db="EMBL/GenBank/DDBJ databases">
        <title>RNA-seq based gene annotation and comparative genomics of four Zymoseptoria species reveal species-specific pathogenicity related genes and transposable element activity.</title>
        <authorList>
            <person name="Grandaubert J."/>
            <person name="Bhattacharyya A."/>
            <person name="Stukenbrock E.H."/>
        </authorList>
    </citation>
    <scope>NUCLEOTIDE SEQUENCE [LARGE SCALE GENOMIC DNA]</scope>
    <source>
        <strain evidence="2 3">Zb18110</strain>
    </source>
</reference>
<sequence length="112" mass="12573">MDLTLSCSHKNYRFTKQAAKVVHLTPGTPITVGRFMEILKQNKYDKYRFTTNGTGCRYWTHRVVELLRGLGVVDDTGAKEAATALNTVWRTEQPVEAGNQTSLKDHQGTFVG</sequence>
<name>A0A0F4GGP5_9PEZI</name>
<comment type="caution">
    <text evidence="2">The sequence shown here is derived from an EMBL/GenBank/DDBJ whole genome shotgun (WGS) entry which is preliminary data.</text>
</comment>
<evidence type="ECO:0000313" key="3">
    <source>
        <dbReference type="Proteomes" id="UP000033647"/>
    </source>
</evidence>
<organism evidence="2 3">
    <name type="scientific">Zymoseptoria brevis</name>
    <dbReference type="NCBI Taxonomy" id="1047168"/>
    <lineage>
        <taxon>Eukaryota</taxon>
        <taxon>Fungi</taxon>
        <taxon>Dikarya</taxon>
        <taxon>Ascomycota</taxon>
        <taxon>Pezizomycotina</taxon>
        <taxon>Dothideomycetes</taxon>
        <taxon>Dothideomycetidae</taxon>
        <taxon>Mycosphaerellales</taxon>
        <taxon>Mycosphaerellaceae</taxon>
        <taxon>Zymoseptoria</taxon>
    </lineage>
</organism>
<evidence type="ECO:0000259" key="1">
    <source>
        <dbReference type="Pfam" id="PF24968"/>
    </source>
</evidence>
<feature type="domain" description="DUF7770" evidence="1">
    <location>
        <begin position="4"/>
        <end position="111"/>
    </location>
</feature>
<protein>
    <recommendedName>
        <fullName evidence="1">DUF7770 domain-containing protein</fullName>
    </recommendedName>
</protein>
<dbReference type="InterPro" id="IPR056672">
    <property type="entry name" value="DUF7770"/>
</dbReference>
<keyword evidence="3" id="KW-1185">Reference proteome</keyword>
<gene>
    <name evidence="2" type="ORF">TI39_contig614g00010</name>
</gene>
<evidence type="ECO:0000313" key="2">
    <source>
        <dbReference type="EMBL" id="KJX96561.1"/>
    </source>
</evidence>
<dbReference type="OrthoDB" id="3739692at2759"/>
<dbReference type="EMBL" id="LAFY01000606">
    <property type="protein sequence ID" value="KJX96561.1"/>
    <property type="molecule type" value="Genomic_DNA"/>
</dbReference>
<dbReference type="Proteomes" id="UP000033647">
    <property type="component" value="Unassembled WGS sequence"/>
</dbReference>